<dbReference type="EMBL" id="MDYQ01000081">
    <property type="protein sequence ID" value="PRP83508.1"/>
    <property type="molecule type" value="Genomic_DNA"/>
</dbReference>
<dbReference type="Proteomes" id="UP000241769">
    <property type="component" value="Unassembled WGS sequence"/>
</dbReference>
<dbReference type="Gene3D" id="1.25.10.10">
    <property type="entry name" value="Leucine-rich Repeat Variant"/>
    <property type="match status" value="2"/>
</dbReference>
<name>A0A2P6NHS7_9EUKA</name>
<evidence type="ECO:0000259" key="1">
    <source>
        <dbReference type="Pfam" id="PF24573"/>
    </source>
</evidence>
<dbReference type="PANTHER" id="PTHR16216">
    <property type="entry name" value="DYNEIN ASSEMBLY FACTOR 5, AXONEMAL"/>
    <property type="match status" value="1"/>
</dbReference>
<evidence type="ECO:0000313" key="4">
    <source>
        <dbReference type="Proteomes" id="UP000241769"/>
    </source>
</evidence>
<dbReference type="InterPro" id="IPR057978">
    <property type="entry name" value="TPR_DAAF5"/>
</dbReference>
<gene>
    <name evidence="3" type="ORF">PROFUN_04382</name>
</gene>
<dbReference type="OrthoDB" id="413572at2759"/>
<dbReference type="InterPro" id="IPR052623">
    <property type="entry name" value="DAAF5"/>
</dbReference>
<evidence type="ECO:0000259" key="2">
    <source>
        <dbReference type="Pfam" id="PF25757"/>
    </source>
</evidence>
<dbReference type="Pfam" id="PF20168">
    <property type="entry name" value="PDS5"/>
    <property type="match status" value="1"/>
</dbReference>
<dbReference type="STRING" id="1890364.A0A2P6NHS7"/>
<protein>
    <submittedName>
        <fullName evidence="3">Uncharacterized protein</fullName>
    </submittedName>
</protein>
<reference evidence="3 4" key="1">
    <citation type="journal article" date="2018" name="Genome Biol. Evol.">
        <title>Multiple Roots of Fruiting Body Formation in Amoebozoa.</title>
        <authorList>
            <person name="Hillmann F."/>
            <person name="Forbes G."/>
            <person name="Novohradska S."/>
            <person name="Ferling I."/>
            <person name="Riege K."/>
            <person name="Groth M."/>
            <person name="Westermann M."/>
            <person name="Marz M."/>
            <person name="Spaller T."/>
            <person name="Winckler T."/>
            <person name="Schaap P."/>
            <person name="Glockner G."/>
        </authorList>
    </citation>
    <scope>NUCLEOTIDE SEQUENCE [LARGE SCALE GENOMIC DNA]</scope>
    <source>
        <strain evidence="3 4">Jena</strain>
    </source>
</reference>
<accession>A0A2P6NHS7</accession>
<dbReference type="Pfam" id="PF24573">
    <property type="entry name" value="HEAT_DAAF5"/>
    <property type="match status" value="1"/>
</dbReference>
<sequence length="1124" mass="127666">MRVTKYTRHNFVFVVLSYCVTVKYTNRYSCLFECVPCEEQKSSYKVYRWYDLRFEAVSFSMTCDELFCNQDHALGSGTRYEYAPSHFSPLDSKRAQRDRHPPNAGRAAVNLTLVQRQTRKICDVEIVLEDLLDLGACLESSGSIAWTTQSIHSAFTNLSQRQTMDRLTYTKVKGSSIMQHELNRRTRAKMALQKMRSNARWHHSQLEVKASTSWLEWFESQGALFHRCPNLSLKPMLESIREEEEHWRAQLRSSALLLMSDTSKPIRLNALKKTVNTLPPLLSSKQDVHVSDTVEELTSHFQDVLARTSINDPVDTCREYALSILICLVDYRGQRSQKNNQRTTFLVSSILPLIASKIVNNRFEEREEVKLFIVQLLHKSIPQTHEDIIKTNITQLLSIVRAGAIDSFDDIKKETCTLSISIMRSLNPGNTFDSPSSIQQISHESRAVAVSLCRCLGSNLTNKKTAVRQTTLECFRTLISCAGSRSLVQDGARAEDSWNFLPALEAMGQDGVVKNREVLVHVLTQWMTWSPVEIFDRRDFREKVFYILLMLCHDALPSVREISRKSLQKMGDLFLAEEHSTLPEISQKSPDSAIRELLGDRVDVLTELNSGVSALIDSHVTHLLARCMDEAQDWTQEKRWRGIAVLSSCVFYAHPNFVGLLDERFLLQLSIARETTEEPSKKMIDAACAYIGCVVDGSNYVPLLLAMIEGRRQSQMRDHLMSTGDVSRLVRLLHHLLIGFNQMKLKQHARTIMKVLESSLDTVAYLSSRSGEFGENSSLIMNLLLSTISACKNNKMSGKNVGELERSLKELSLTEEGKKDMTNLLKDLTSDKIFEKLDLSPLDARHTSYVLESIHSVLTYTEDSDVITSQEVQLIGPLKKVTDKKSEHVHRKGGLLIVGRIVDISSRNFEENSSKLCVTLLQEVLRPILIWSGGRNAAELRREGVDVMVKIFLAAEKSEKFQMILRECLVVDGTIDGTFVRLLESLMDDDDPQVRLRAISSLSSLFSLTHNIPLSTDTRHHLTQSLSKRFNDQDETVRISAVHLLAPLDTHSPHDDNLQLCRSLVLHLDDTRDGVQKAVYHVLSEMMAEGRVREAVRSDLEDAMKSHRNPGRYVEPLLKKTQEK</sequence>
<feature type="domain" description="Dynein axonemal assembly factor 5 TPR repeats" evidence="2">
    <location>
        <begin position="260"/>
        <end position="581"/>
    </location>
</feature>
<keyword evidence="4" id="KW-1185">Reference proteome</keyword>
<proteinExistence type="predicted"/>
<dbReference type="InParanoid" id="A0A2P6NHS7"/>
<feature type="domain" description="Dynein axonemal assembly factor 5 HEAT-repeat" evidence="1">
    <location>
        <begin position="609"/>
        <end position="759"/>
    </location>
</feature>
<evidence type="ECO:0000313" key="3">
    <source>
        <dbReference type="EMBL" id="PRP83508.1"/>
    </source>
</evidence>
<dbReference type="InterPro" id="IPR016024">
    <property type="entry name" value="ARM-type_fold"/>
</dbReference>
<dbReference type="Pfam" id="PF25757">
    <property type="entry name" value="TPR_DNAAF5"/>
    <property type="match status" value="1"/>
</dbReference>
<dbReference type="AlphaFoldDB" id="A0A2P6NHS7"/>
<dbReference type="InterPro" id="IPR056497">
    <property type="entry name" value="HEAT_DAAF5"/>
</dbReference>
<dbReference type="SUPFAM" id="SSF48371">
    <property type="entry name" value="ARM repeat"/>
    <property type="match status" value="2"/>
</dbReference>
<dbReference type="InterPro" id="IPR011989">
    <property type="entry name" value="ARM-like"/>
</dbReference>
<dbReference type="PANTHER" id="PTHR16216:SF2">
    <property type="entry name" value="DYNEIN AXONEMAL ASSEMBLY FACTOR 5"/>
    <property type="match status" value="1"/>
</dbReference>
<comment type="caution">
    <text evidence="3">The sequence shown here is derived from an EMBL/GenBank/DDBJ whole genome shotgun (WGS) entry which is preliminary data.</text>
</comment>
<organism evidence="3 4">
    <name type="scientific">Planoprotostelium fungivorum</name>
    <dbReference type="NCBI Taxonomy" id="1890364"/>
    <lineage>
        <taxon>Eukaryota</taxon>
        <taxon>Amoebozoa</taxon>
        <taxon>Evosea</taxon>
        <taxon>Variosea</taxon>
        <taxon>Cavosteliida</taxon>
        <taxon>Cavosteliaceae</taxon>
        <taxon>Planoprotostelium</taxon>
    </lineage>
</organism>